<dbReference type="SUPFAM" id="SSF54106">
    <property type="entry name" value="LysM domain"/>
    <property type="match status" value="3"/>
</dbReference>
<dbReference type="InterPro" id="IPR036779">
    <property type="entry name" value="LysM_dom_sf"/>
</dbReference>
<feature type="signal peptide" evidence="4">
    <location>
        <begin position="1"/>
        <end position="28"/>
    </location>
</feature>
<dbReference type="GO" id="GO:0009253">
    <property type="term" value="P:peptidoglycan catabolic process"/>
    <property type="evidence" value="ECO:0007669"/>
    <property type="project" value="InterPro"/>
</dbReference>
<evidence type="ECO:0000313" key="6">
    <source>
        <dbReference type="EMBL" id="NEY20612.1"/>
    </source>
</evidence>
<dbReference type="CDD" id="cd00118">
    <property type="entry name" value="LysM"/>
    <property type="match status" value="3"/>
</dbReference>
<dbReference type="GO" id="GO:0008932">
    <property type="term" value="F:lytic endotransglycosylase activity"/>
    <property type="evidence" value="ECO:0007669"/>
    <property type="project" value="TreeGrafter"/>
</dbReference>
<dbReference type="InterPro" id="IPR018392">
    <property type="entry name" value="LysM"/>
</dbReference>
<sequence>MLNKLFKCITVLALSFGVALPFSFNAQAATSPDVDFIDVSHHNSELGLPLAFYQTIKSADVNSVVVKVSEGTYYVDPAASVNIANAKQAGLIVNAYHYARFTSNASAKAEADWFDKKLQLVGFDKEKDGYVVVDVEDNSLPSSPSKLTEYTNTFINEMKSLGYNRVDVYSGSYFYNNRLQPKALSVSKPWLAAYPINPMKNQPTANFSNGIGAWQWSQSYRFIGMNEYGNFDVSEDYAGKYTTKTSPEQEISKNVKTIKTISLIDYLKSKNIDSSFKNREKLANQYGIVDYSGTRAQNLALLSKLKSGLKPAKTNITNSKLTTDTSITTTPATYTVRNGDTLSEIAVKFNTTVSKLKSLNGLNNANLIYVGQKLKISGASQTNSGTNYYTVKKGDVLSQIASKYNTTVSALQSLNNLKNANVIYVGQKLKVSGSTSNSTASKYYVIKTGDTLSELAIKYGTTVNKLQSLNHIKNANNIYVGEKIQLK</sequence>
<dbReference type="PROSITE" id="PS51782">
    <property type="entry name" value="LYSM"/>
    <property type="match status" value="3"/>
</dbReference>
<dbReference type="RefSeq" id="WP_025729271.1">
    <property type="nucleotide sequence ID" value="NZ_JAAIWK010000018.1"/>
</dbReference>
<keyword evidence="2" id="KW-0378">Hydrolase</keyword>
<evidence type="ECO:0000256" key="1">
    <source>
        <dbReference type="ARBA" id="ARBA00010646"/>
    </source>
</evidence>
<dbReference type="InterPro" id="IPR002053">
    <property type="entry name" value="Glyco_hydro_25"/>
</dbReference>
<dbReference type="EMBL" id="JAAIWK010000018">
    <property type="protein sequence ID" value="NEY20612.1"/>
    <property type="molecule type" value="Genomic_DNA"/>
</dbReference>
<feature type="domain" description="LysM" evidence="5">
    <location>
        <begin position="442"/>
        <end position="486"/>
    </location>
</feature>
<keyword evidence="3" id="KW-0326">Glycosidase</keyword>
<dbReference type="SUPFAM" id="SSF51445">
    <property type="entry name" value="(Trans)glycosidases"/>
    <property type="match status" value="1"/>
</dbReference>
<dbReference type="GO" id="GO:0016998">
    <property type="term" value="P:cell wall macromolecule catabolic process"/>
    <property type="evidence" value="ECO:0007669"/>
    <property type="project" value="InterPro"/>
</dbReference>
<keyword evidence="7" id="KW-1185">Reference proteome</keyword>
<dbReference type="PROSITE" id="PS51904">
    <property type="entry name" value="GLYCOSYL_HYDROL_F25_2"/>
    <property type="match status" value="1"/>
</dbReference>
<dbReference type="InterPro" id="IPR018077">
    <property type="entry name" value="Glyco_hydro_fam25_subgr"/>
</dbReference>
<keyword evidence="4" id="KW-0732">Signal</keyword>
<dbReference type="Pfam" id="PF01183">
    <property type="entry name" value="Glyco_hydro_25"/>
    <property type="match status" value="1"/>
</dbReference>
<protein>
    <submittedName>
        <fullName evidence="6">LysM peptidoglycan-binding domain-containing protein</fullName>
    </submittedName>
</protein>
<evidence type="ECO:0000313" key="7">
    <source>
        <dbReference type="Proteomes" id="UP000476934"/>
    </source>
</evidence>
<dbReference type="Proteomes" id="UP000476934">
    <property type="component" value="Unassembled WGS sequence"/>
</dbReference>
<evidence type="ECO:0000256" key="4">
    <source>
        <dbReference type="SAM" id="SignalP"/>
    </source>
</evidence>
<feature type="domain" description="LysM" evidence="5">
    <location>
        <begin position="387"/>
        <end position="431"/>
    </location>
</feature>
<dbReference type="Gene3D" id="3.10.350.10">
    <property type="entry name" value="LysM domain"/>
    <property type="match status" value="3"/>
</dbReference>
<name>A0A6M0P7E2_9BACI</name>
<dbReference type="SUPFAM" id="SSF158634">
    <property type="entry name" value="RPA2825-like"/>
    <property type="match status" value="1"/>
</dbReference>
<dbReference type="GO" id="GO:0003796">
    <property type="term" value="F:lysozyme activity"/>
    <property type="evidence" value="ECO:0007669"/>
    <property type="project" value="InterPro"/>
</dbReference>
<comment type="similarity">
    <text evidence="1">Belongs to the glycosyl hydrolase 25 family.</text>
</comment>
<proteinExistence type="inferred from homology"/>
<dbReference type="InterPro" id="IPR017853">
    <property type="entry name" value="GH"/>
</dbReference>
<dbReference type="PANTHER" id="PTHR33734:SF22">
    <property type="entry name" value="MEMBRANE-BOUND LYTIC MUREIN TRANSGLYCOSYLASE D"/>
    <property type="match status" value="1"/>
</dbReference>
<dbReference type="SMART" id="SM00641">
    <property type="entry name" value="Glyco_25"/>
    <property type="match status" value="1"/>
</dbReference>
<dbReference type="Pfam" id="PF01476">
    <property type="entry name" value="LysM"/>
    <property type="match status" value="3"/>
</dbReference>
<organism evidence="6 7">
    <name type="scientific">Heyndrickxia ginsengihumi</name>
    <dbReference type="NCBI Taxonomy" id="363870"/>
    <lineage>
        <taxon>Bacteria</taxon>
        <taxon>Bacillati</taxon>
        <taxon>Bacillota</taxon>
        <taxon>Bacilli</taxon>
        <taxon>Bacillales</taxon>
        <taxon>Bacillaceae</taxon>
        <taxon>Heyndrickxia</taxon>
    </lineage>
</organism>
<dbReference type="AlphaFoldDB" id="A0A6M0P7E2"/>
<reference evidence="6 7" key="1">
    <citation type="submission" date="2020-03" db="EMBL/GenBank/DDBJ databases">
        <title>Bacillus aquiflavi sp. nov., isolated from yellow water of strong flavor Chinese baijiu in Yibin region of China.</title>
        <authorList>
            <person name="Xie J."/>
        </authorList>
    </citation>
    <scope>NUCLEOTIDE SEQUENCE [LARGE SCALE GENOMIC DNA]</scope>
    <source>
        <strain evidence="6 7">Gsoil 114</strain>
    </source>
</reference>
<dbReference type="Gene3D" id="3.20.20.80">
    <property type="entry name" value="Glycosidases"/>
    <property type="match status" value="1"/>
</dbReference>
<evidence type="ECO:0000259" key="5">
    <source>
        <dbReference type="PROSITE" id="PS51782"/>
    </source>
</evidence>
<dbReference type="PANTHER" id="PTHR33734">
    <property type="entry name" value="LYSM DOMAIN-CONTAINING GPI-ANCHORED PROTEIN 2"/>
    <property type="match status" value="1"/>
</dbReference>
<accession>A0A6M0P7E2</accession>
<comment type="caution">
    <text evidence="6">The sequence shown here is derived from an EMBL/GenBank/DDBJ whole genome shotgun (WGS) entry which is preliminary data.</text>
</comment>
<dbReference type="SMART" id="SM00257">
    <property type="entry name" value="LysM"/>
    <property type="match status" value="3"/>
</dbReference>
<feature type="chain" id="PRO_5026965886" evidence="4">
    <location>
        <begin position="29"/>
        <end position="487"/>
    </location>
</feature>
<evidence type="ECO:0000256" key="3">
    <source>
        <dbReference type="ARBA" id="ARBA00023295"/>
    </source>
</evidence>
<gene>
    <name evidence="6" type="ORF">G4D61_11660</name>
</gene>
<evidence type="ECO:0000256" key="2">
    <source>
        <dbReference type="ARBA" id="ARBA00022801"/>
    </source>
</evidence>
<feature type="domain" description="LysM" evidence="5">
    <location>
        <begin position="332"/>
        <end position="376"/>
    </location>
</feature>